<gene>
    <name evidence="4" type="ORF">C8A00DRAFT_14341</name>
</gene>
<dbReference type="Gene3D" id="3.10.450.30">
    <property type="entry name" value="Microbial ribonucleases"/>
    <property type="match status" value="1"/>
</dbReference>
<evidence type="ECO:0000256" key="2">
    <source>
        <dbReference type="ARBA" id="ARBA00022801"/>
    </source>
</evidence>
<dbReference type="SUPFAM" id="SSF53933">
    <property type="entry name" value="Microbial ribonucleases"/>
    <property type="match status" value="1"/>
</dbReference>
<keyword evidence="5" id="KW-1185">Reference proteome</keyword>
<keyword evidence="1" id="KW-0540">Nuclease</keyword>
<evidence type="ECO:0000256" key="1">
    <source>
        <dbReference type="ARBA" id="ARBA00022722"/>
    </source>
</evidence>
<feature type="region of interest" description="Disordered" evidence="3">
    <location>
        <begin position="251"/>
        <end position="270"/>
    </location>
</feature>
<dbReference type="GO" id="GO:0003723">
    <property type="term" value="F:RNA binding"/>
    <property type="evidence" value="ECO:0007669"/>
    <property type="project" value="InterPro"/>
</dbReference>
<evidence type="ECO:0000256" key="3">
    <source>
        <dbReference type="SAM" id="MobiDB-lite"/>
    </source>
</evidence>
<dbReference type="GO" id="GO:0004521">
    <property type="term" value="F:RNA endonuclease activity"/>
    <property type="evidence" value="ECO:0007669"/>
    <property type="project" value="InterPro"/>
</dbReference>
<evidence type="ECO:0000313" key="4">
    <source>
        <dbReference type="EMBL" id="KAK4154551.1"/>
    </source>
</evidence>
<reference evidence="4" key="1">
    <citation type="journal article" date="2023" name="Mol. Phylogenet. Evol.">
        <title>Genome-scale phylogeny and comparative genomics of the fungal order Sordariales.</title>
        <authorList>
            <person name="Hensen N."/>
            <person name="Bonometti L."/>
            <person name="Westerberg I."/>
            <person name="Brannstrom I.O."/>
            <person name="Guillou S."/>
            <person name="Cros-Aarteil S."/>
            <person name="Calhoun S."/>
            <person name="Haridas S."/>
            <person name="Kuo A."/>
            <person name="Mondo S."/>
            <person name="Pangilinan J."/>
            <person name="Riley R."/>
            <person name="LaButti K."/>
            <person name="Andreopoulos B."/>
            <person name="Lipzen A."/>
            <person name="Chen C."/>
            <person name="Yan M."/>
            <person name="Daum C."/>
            <person name="Ng V."/>
            <person name="Clum A."/>
            <person name="Steindorff A."/>
            <person name="Ohm R.A."/>
            <person name="Martin F."/>
            <person name="Silar P."/>
            <person name="Natvig D.O."/>
            <person name="Lalanne C."/>
            <person name="Gautier V."/>
            <person name="Ament-Velasquez S.L."/>
            <person name="Kruys A."/>
            <person name="Hutchinson M.I."/>
            <person name="Powell A.J."/>
            <person name="Barry K."/>
            <person name="Miller A.N."/>
            <person name="Grigoriev I.V."/>
            <person name="Debuchy R."/>
            <person name="Gladieux P."/>
            <person name="Hiltunen Thoren M."/>
            <person name="Johannesson H."/>
        </authorList>
    </citation>
    <scope>NUCLEOTIDE SEQUENCE</scope>
    <source>
        <strain evidence="4">CBS 538.74</strain>
    </source>
</reference>
<evidence type="ECO:0000313" key="5">
    <source>
        <dbReference type="Proteomes" id="UP001302745"/>
    </source>
</evidence>
<feature type="region of interest" description="Disordered" evidence="3">
    <location>
        <begin position="12"/>
        <end position="127"/>
    </location>
</feature>
<proteinExistence type="predicted"/>
<organism evidence="4 5">
    <name type="scientific">Chaetomidium leptoderma</name>
    <dbReference type="NCBI Taxonomy" id="669021"/>
    <lineage>
        <taxon>Eukaryota</taxon>
        <taxon>Fungi</taxon>
        <taxon>Dikarya</taxon>
        <taxon>Ascomycota</taxon>
        <taxon>Pezizomycotina</taxon>
        <taxon>Sordariomycetes</taxon>
        <taxon>Sordariomycetidae</taxon>
        <taxon>Sordariales</taxon>
        <taxon>Chaetomiaceae</taxon>
        <taxon>Chaetomidium</taxon>
    </lineage>
</organism>
<dbReference type="EMBL" id="MU856909">
    <property type="protein sequence ID" value="KAK4154551.1"/>
    <property type="molecule type" value="Genomic_DNA"/>
</dbReference>
<dbReference type="GO" id="GO:0016787">
    <property type="term" value="F:hydrolase activity"/>
    <property type="evidence" value="ECO:0007669"/>
    <property type="project" value="UniProtKB-KW"/>
</dbReference>
<protein>
    <submittedName>
        <fullName evidence="4">Uncharacterized protein</fullName>
    </submittedName>
</protein>
<reference evidence="4" key="2">
    <citation type="submission" date="2023-05" db="EMBL/GenBank/DDBJ databases">
        <authorList>
            <consortium name="Lawrence Berkeley National Laboratory"/>
            <person name="Steindorff A."/>
            <person name="Hensen N."/>
            <person name="Bonometti L."/>
            <person name="Westerberg I."/>
            <person name="Brannstrom I.O."/>
            <person name="Guillou S."/>
            <person name="Cros-Aarteil S."/>
            <person name="Calhoun S."/>
            <person name="Haridas S."/>
            <person name="Kuo A."/>
            <person name="Mondo S."/>
            <person name="Pangilinan J."/>
            <person name="Riley R."/>
            <person name="Labutti K."/>
            <person name="Andreopoulos B."/>
            <person name="Lipzen A."/>
            <person name="Chen C."/>
            <person name="Yanf M."/>
            <person name="Daum C."/>
            <person name="Ng V."/>
            <person name="Clum A."/>
            <person name="Ohm R."/>
            <person name="Martin F."/>
            <person name="Silar P."/>
            <person name="Natvig D."/>
            <person name="Lalanne C."/>
            <person name="Gautier V."/>
            <person name="Ament-Velasquez S.L."/>
            <person name="Kruys A."/>
            <person name="Hutchinson M.I."/>
            <person name="Powell A.J."/>
            <person name="Barry K."/>
            <person name="Miller A.N."/>
            <person name="Grigoriev I.V."/>
            <person name="Debuchy R."/>
            <person name="Gladieux P."/>
            <person name="Thoren M.H."/>
            <person name="Johannesson H."/>
        </authorList>
    </citation>
    <scope>NUCLEOTIDE SEQUENCE</scope>
    <source>
        <strain evidence="4">CBS 538.74</strain>
    </source>
</reference>
<dbReference type="Pfam" id="PF00545">
    <property type="entry name" value="Ribonuclease"/>
    <property type="match status" value="1"/>
</dbReference>
<comment type="caution">
    <text evidence="4">The sequence shown here is derived from an EMBL/GenBank/DDBJ whole genome shotgun (WGS) entry which is preliminary data.</text>
</comment>
<dbReference type="InterPro" id="IPR000026">
    <property type="entry name" value="N1-like"/>
</dbReference>
<dbReference type="Proteomes" id="UP001302745">
    <property type="component" value="Unassembled WGS sequence"/>
</dbReference>
<accession>A0AAN6ZZE5</accession>
<sequence length="270" mass="29684">MGWVKADYAAWARDASSAAAPPGPSTSPPFSPPRSPWAARSPLLSRKGNTVRPEESVSASPTPEHEPSFTKGGFTFSWDEIRDEDEEEDKAKFTFSLDEIRDHDDEEDESDSGTATPKGPAGARSPEYDAAATEVSYYSMTNLPKDHPERHIAATEVRAQTIAIPVTIVPRRKGFPHTYNNYEKLDLDNPPPLIEHPLTPDGSYVAGSPPGSSRIVTNESDHTTPEAMYHDPTKPIPEHSRYHPFSKAAFRGKDRSLSTGLEDTLKKMGI</sequence>
<name>A0AAN6ZZE5_9PEZI</name>
<dbReference type="AlphaFoldDB" id="A0AAN6ZZE5"/>
<feature type="compositionally biased region" description="Pro residues" evidence="3">
    <location>
        <begin position="21"/>
        <end position="35"/>
    </location>
</feature>
<keyword evidence="2" id="KW-0378">Hydrolase</keyword>
<dbReference type="InterPro" id="IPR016191">
    <property type="entry name" value="Ribonuclease/ribotoxin"/>
</dbReference>